<reference evidence="2" key="1">
    <citation type="submission" date="2017-07" db="EMBL/GenBank/DDBJ databases">
        <title>Taro Niue Genome Assembly and Annotation.</title>
        <authorList>
            <person name="Atibalentja N."/>
            <person name="Keating K."/>
            <person name="Fields C.J."/>
        </authorList>
    </citation>
    <scope>NUCLEOTIDE SEQUENCE</scope>
    <source>
        <strain evidence="2">Niue_2</strain>
        <tissue evidence="2">Leaf</tissue>
    </source>
</reference>
<dbReference type="InterPro" id="IPR057196">
    <property type="entry name" value="DUF7874"/>
</dbReference>
<keyword evidence="1" id="KW-1133">Transmembrane helix</keyword>
<keyword evidence="1" id="KW-0812">Transmembrane</keyword>
<dbReference type="AlphaFoldDB" id="A0A843X796"/>
<dbReference type="EMBL" id="NMUH01006178">
    <property type="protein sequence ID" value="MQM14654.1"/>
    <property type="molecule type" value="Genomic_DNA"/>
</dbReference>
<feature type="transmembrane region" description="Helical" evidence="1">
    <location>
        <begin position="131"/>
        <end position="149"/>
    </location>
</feature>
<name>A0A843X796_COLES</name>
<organism evidence="2 3">
    <name type="scientific">Colocasia esculenta</name>
    <name type="common">Wild taro</name>
    <name type="synonym">Arum esculentum</name>
    <dbReference type="NCBI Taxonomy" id="4460"/>
    <lineage>
        <taxon>Eukaryota</taxon>
        <taxon>Viridiplantae</taxon>
        <taxon>Streptophyta</taxon>
        <taxon>Embryophyta</taxon>
        <taxon>Tracheophyta</taxon>
        <taxon>Spermatophyta</taxon>
        <taxon>Magnoliopsida</taxon>
        <taxon>Liliopsida</taxon>
        <taxon>Araceae</taxon>
        <taxon>Aroideae</taxon>
        <taxon>Colocasieae</taxon>
        <taxon>Colocasia</taxon>
    </lineage>
</organism>
<evidence type="ECO:0000313" key="2">
    <source>
        <dbReference type="EMBL" id="MQM14654.1"/>
    </source>
</evidence>
<dbReference type="PANTHER" id="PTHR37754">
    <property type="entry name" value="CALCIUM ION-BINDING PROTEIN"/>
    <property type="match status" value="1"/>
</dbReference>
<accession>A0A843X796</accession>
<dbReference type="Pfam" id="PF25284">
    <property type="entry name" value="DUF7874"/>
    <property type="match status" value="1"/>
</dbReference>
<gene>
    <name evidence="2" type="ORF">Taro_047591</name>
</gene>
<sequence>MHPKPPHGVPVKLSILTDKIFDQFFTKEMKTFEQFHMAYLEVCNKFNTIMLGQHYVAPDKEKIEEYFTEWKKESNDQTRKDNLIKHLQEDVKISHTDQSVVTTGILVPPAAMILKKTGEKIPQLKRFRLDFVPDFLFVPVVTLIAVFGVKAANQKNATSQPVSQKAG</sequence>
<keyword evidence="3" id="KW-1185">Reference proteome</keyword>
<dbReference type="OrthoDB" id="1868634at2759"/>
<evidence type="ECO:0000313" key="3">
    <source>
        <dbReference type="Proteomes" id="UP000652761"/>
    </source>
</evidence>
<dbReference type="Proteomes" id="UP000652761">
    <property type="component" value="Unassembled WGS sequence"/>
</dbReference>
<keyword evidence="1" id="KW-0472">Membrane</keyword>
<protein>
    <submittedName>
        <fullName evidence="2">Uncharacterized protein</fullName>
    </submittedName>
</protein>
<proteinExistence type="predicted"/>
<comment type="caution">
    <text evidence="2">The sequence shown here is derived from an EMBL/GenBank/DDBJ whole genome shotgun (WGS) entry which is preliminary data.</text>
</comment>
<evidence type="ECO:0000256" key="1">
    <source>
        <dbReference type="SAM" id="Phobius"/>
    </source>
</evidence>
<dbReference type="PANTHER" id="PTHR37754:SF1">
    <property type="entry name" value="CALCIUM ION-BINDING PROTEIN"/>
    <property type="match status" value="1"/>
</dbReference>